<reference evidence="2 3" key="2">
    <citation type="journal article" date="2011" name="J. Bacteriol.">
        <title>Genomes of three methylotrophs from a single niche uncover genetic and metabolic divergence of Methylophilaceae.</title>
        <authorList>
            <person name="Lapidus A."/>
            <person name="Clum A."/>
            <person name="Labutti K."/>
            <person name="Kaluzhnaya M.G."/>
            <person name="Lim S."/>
            <person name="Beck D.A."/>
            <person name="Glavina Del Rio T."/>
            <person name="Nolan M."/>
            <person name="Mavromatis K."/>
            <person name="Huntemann M."/>
            <person name="Lucas S."/>
            <person name="Lidstrom M.E."/>
            <person name="Ivanova N."/>
            <person name="Chistoserdova L."/>
        </authorList>
    </citation>
    <scope>NUCLEOTIDE SEQUENCE [LARGE SCALE GENOMIC DNA]</scope>
    <source>
        <strain evidence="3">JLW8 / ATCC BAA-1282 / DSM 17540</strain>
    </source>
</reference>
<keyword evidence="1" id="KW-0472">Membrane</keyword>
<dbReference type="eggNOG" id="COG3213">
    <property type="taxonomic scope" value="Bacteria"/>
</dbReference>
<dbReference type="Pfam" id="PF05940">
    <property type="entry name" value="NnrS"/>
    <property type="match status" value="1"/>
</dbReference>
<keyword evidence="1" id="KW-0812">Transmembrane</keyword>
<feature type="transmembrane region" description="Helical" evidence="1">
    <location>
        <begin position="177"/>
        <end position="197"/>
    </location>
</feature>
<feature type="transmembrane region" description="Helical" evidence="1">
    <location>
        <begin position="27"/>
        <end position="47"/>
    </location>
</feature>
<dbReference type="KEGG" id="mmb:Mmol_0133"/>
<feature type="transmembrane region" description="Helical" evidence="1">
    <location>
        <begin position="150"/>
        <end position="171"/>
    </location>
</feature>
<feature type="transmembrane region" description="Helical" evidence="1">
    <location>
        <begin position="273"/>
        <end position="293"/>
    </location>
</feature>
<reference evidence="3" key="1">
    <citation type="submission" date="2009-07" db="EMBL/GenBank/DDBJ databases">
        <title>Complete sequence of Methylotenera mobilis JLW8.</title>
        <authorList>
            <consortium name="US DOE Joint Genome Institute"/>
            <person name="Lucas S."/>
            <person name="Copeland A."/>
            <person name="Lapidus A."/>
            <person name="Glavina del Rio T."/>
            <person name="Tice H."/>
            <person name="Bruce D."/>
            <person name="Goodwin L."/>
            <person name="Pitluck S."/>
            <person name="LaButti K.M."/>
            <person name="Clum A."/>
            <person name="Larimer F."/>
            <person name="Land M."/>
            <person name="Hauser L."/>
            <person name="Kyrpides N."/>
            <person name="Mikhailova N."/>
            <person name="Kayluzhnaya M."/>
            <person name="Chistoserdova L."/>
        </authorList>
    </citation>
    <scope>NUCLEOTIDE SEQUENCE [LARGE SCALE GENOMIC DNA]</scope>
    <source>
        <strain evidence="3">JLW8 / ATCC BAA-1282 / DSM 17540</strain>
    </source>
</reference>
<dbReference type="STRING" id="583345.Mmol_0133"/>
<organism evidence="2 3">
    <name type="scientific">Methylotenera mobilis (strain JLW8 / ATCC BAA-1282 / DSM 17540)</name>
    <dbReference type="NCBI Taxonomy" id="583345"/>
    <lineage>
        <taxon>Bacteria</taxon>
        <taxon>Pseudomonadati</taxon>
        <taxon>Pseudomonadota</taxon>
        <taxon>Betaproteobacteria</taxon>
        <taxon>Nitrosomonadales</taxon>
        <taxon>Methylophilaceae</taxon>
        <taxon>Methylotenera</taxon>
    </lineage>
</organism>
<evidence type="ECO:0000313" key="2">
    <source>
        <dbReference type="EMBL" id="ACT47043.1"/>
    </source>
</evidence>
<evidence type="ECO:0000256" key="1">
    <source>
        <dbReference type="SAM" id="Phobius"/>
    </source>
</evidence>
<proteinExistence type="predicted"/>
<feature type="transmembrane region" description="Helical" evidence="1">
    <location>
        <begin position="299"/>
        <end position="318"/>
    </location>
</feature>
<dbReference type="HOGENOM" id="CLU_041785_2_0_4"/>
<sequence>MAVVQIQMRKTSPVKGCALFNLGFRPFFLGAGIFAIVSIVWWMLVYSGHGSVQIQSITNAQWHAHEMLYGYSLAVVAGFLLTAVRNWTGVPTPNGKPLMGLFALWVSARLLFLFGTSLMLWAAIVDLLFGLMLIVAISIPIFRAKQWPQLAVIVKVAMLWVGNIVFYLGYYQILQDGMLYAINGAVLLLIGLILMIGRRVIPFFIERGVSEPFRITHAQWLDTSILVAFLALFINEIFFQRVELTPYLGVVLFLMNGYRLSRWHVWGIWRVPLLWSLYLSAWMINLGFLLYGLHDLCAIPLILVLHLFTIGGIGLMSMAMMARVALGHTGRDIRASSDWLVPIFIAVMLSLLLRVFAPMFAIQFYPGWIIASALCWIMAFAIFVWIYAPILYKPRVDGTPG</sequence>
<feature type="transmembrane region" description="Helical" evidence="1">
    <location>
        <begin position="339"/>
        <end position="362"/>
    </location>
</feature>
<dbReference type="AlphaFoldDB" id="C6WYR8"/>
<keyword evidence="1" id="KW-1133">Transmembrane helix</keyword>
<accession>C6WYR8</accession>
<dbReference type="EMBL" id="CP001672">
    <property type="protein sequence ID" value="ACT47043.1"/>
    <property type="molecule type" value="Genomic_DNA"/>
</dbReference>
<feature type="transmembrane region" description="Helical" evidence="1">
    <location>
        <begin position="368"/>
        <end position="388"/>
    </location>
</feature>
<feature type="transmembrane region" description="Helical" evidence="1">
    <location>
        <begin position="218"/>
        <end position="238"/>
    </location>
</feature>
<gene>
    <name evidence="2" type="ordered locus">Mmol_0133</name>
</gene>
<dbReference type="Proteomes" id="UP000002742">
    <property type="component" value="Chromosome"/>
</dbReference>
<keyword evidence="3" id="KW-1185">Reference proteome</keyword>
<dbReference type="OrthoDB" id="9770040at2"/>
<evidence type="ECO:0000313" key="3">
    <source>
        <dbReference type="Proteomes" id="UP000002742"/>
    </source>
</evidence>
<dbReference type="InterPro" id="IPR010266">
    <property type="entry name" value="NnrS"/>
</dbReference>
<feature type="transmembrane region" description="Helical" evidence="1">
    <location>
        <begin position="108"/>
        <end position="138"/>
    </location>
</feature>
<name>C6WYR8_METML</name>
<feature type="transmembrane region" description="Helical" evidence="1">
    <location>
        <begin position="68"/>
        <end position="88"/>
    </location>
</feature>
<dbReference type="RefSeq" id="WP_012777500.1">
    <property type="nucleotide sequence ID" value="NC_012968.1"/>
</dbReference>
<protein>
    <submittedName>
        <fullName evidence="2">NnrS family protein</fullName>
    </submittedName>
</protein>